<dbReference type="Proteomes" id="UP000678016">
    <property type="component" value="Chromosome"/>
</dbReference>
<comment type="subcellular location">
    <subcellularLocation>
        <location evidence="1">Cell membrane</location>
        <topology evidence="1">Multi-pass membrane protein</topology>
    </subcellularLocation>
</comment>
<feature type="transmembrane region" description="Helical" evidence="7">
    <location>
        <begin position="565"/>
        <end position="589"/>
    </location>
</feature>
<feature type="transmembrane region" description="Helical" evidence="7">
    <location>
        <begin position="809"/>
        <end position="830"/>
    </location>
</feature>
<feature type="transmembrane region" description="Helical" evidence="7">
    <location>
        <begin position="715"/>
        <end position="741"/>
    </location>
</feature>
<evidence type="ECO:0000313" key="9">
    <source>
        <dbReference type="Proteomes" id="UP000678016"/>
    </source>
</evidence>
<feature type="transmembrane region" description="Helical" evidence="7">
    <location>
        <begin position="635"/>
        <end position="662"/>
    </location>
</feature>
<dbReference type="NCBIfam" id="TIGR00374">
    <property type="entry name" value="flippase-like domain"/>
    <property type="match status" value="1"/>
</dbReference>
<evidence type="ECO:0000313" key="8">
    <source>
        <dbReference type="EMBL" id="QUX27222.1"/>
    </source>
</evidence>
<evidence type="ECO:0000256" key="1">
    <source>
        <dbReference type="ARBA" id="ARBA00004651"/>
    </source>
</evidence>
<keyword evidence="5 7" id="KW-0472">Membrane</keyword>
<proteinExistence type="predicted"/>
<evidence type="ECO:0000256" key="4">
    <source>
        <dbReference type="ARBA" id="ARBA00022989"/>
    </source>
</evidence>
<feature type="transmembrane region" description="Helical" evidence="7">
    <location>
        <begin position="674"/>
        <end position="694"/>
    </location>
</feature>
<reference evidence="9" key="1">
    <citation type="submission" date="2021-05" db="EMBL/GenBank/DDBJ databases">
        <title>Direct Submission.</title>
        <authorList>
            <person name="Li K."/>
            <person name="Gao J."/>
        </authorList>
    </citation>
    <scope>NUCLEOTIDE SEQUENCE [LARGE SCALE GENOMIC DNA]</scope>
    <source>
        <strain evidence="9">HDS12</strain>
    </source>
</reference>
<feature type="transmembrane region" description="Helical" evidence="7">
    <location>
        <begin position="65"/>
        <end position="89"/>
    </location>
</feature>
<feature type="transmembrane region" description="Helical" evidence="7">
    <location>
        <begin position="173"/>
        <end position="206"/>
    </location>
</feature>
<feature type="transmembrane region" description="Helical" evidence="7">
    <location>
        <begin position="747"/>
        <end position="769"/>
    </location>
</feature>
<evidence type="ECO:0000256" key="2">
    <source>
        <dbReference type="ARBA" id="ARBA00022475"/>
    </source>
</evidence>
<feature type="transmembrane region" description="Helical" evidence="7">
    <location>
        <begin position="781"/>
        <end position="803"/>
    </location>
</feature>
<keyword evidence="9" id="KW-1185">Reference proteome</keyword>
<organism evidence="8 9">
    <name type="scientific">Nocardiopsis akebiae</name>
    <dbReference type="NCBI Taxonomy" id="2831968"/>
    <lineage>
        <taxon>Bacteria</taxon>
        <taxon>Bacillati</taxon>
        <taxon>Actinomycetota</taxon>
        <taxon>Actinomycetes</taxon>
        <taxon>Streptosporangiales</taxon>
        <taxon>Nocardiopsidaceae</taxon>
        <taxon>Nocardiopsis</taxon>
    </lineage>
</organism>
<keyword evidence="2" id="KW-1003">Cell membrane</keyword>
<feature type="transmembrane region" description="Helical" evidence="7">
    <location>
        <begin position="23"/>
        <end position="45"/>
    </location>
</feature>
<evidence type="ECO:0000256" key="3">
    <source>
        <dbReference type="ARBA" id="ARBA00022692"/>
    </source>
</evidence>
<feature type="transmembrane region" description="Helical" evidence="7">
    <location>
        <begin position="601"/>
        <end position="623"/>
    </location>
</feature>
<keyword evidence="4 7" id="KW-1133">Transmembrane helix</keyword>
<name>A0ABX8BZ27_9ACTN</name>
<accession>A0ABX8BZ27</accession>
<dbReference type="EMBL" id="CP074132">
    <property type="protein sequence ID" value="QUX27222.1"/>
    <property type="molecule type" value="Genomic_DNA"/>
</dbReference>
<evidence type="ECO:0000256" key="7">
    <source>
        <dbReference type="SAM" id="Phobius"/>
    </source>
</evidence>
<keyword evidence="3 7" id="KW-0812">Transmembrane</keyword>
<dbReference type="InterPro" id="IPR022791">
    <property type="entry name" value="L-PG_synthase/AglD"/>
</dbReference>
<evidence type="ECO:0000256" key="5">
    <source>
        <dbReference type="ARBA" id="ARBA00023136"/>
    </source>
</evidence>
<feature type="transmembrane region" description="Helical" evidence="7">
    <location>
        <begin position="534"/>
        <end position="553"/>
    </location>
</feature>
<protein>
    <submittedName>
        <fullName evidence="8">Flippase-like domain-containing protein</fullName>
    </submittedName>
</protein>
<feature type="transmembrane region" description="Helical" evidence="7">
    <location>
        <begin position="101"/>
        <end position="124"/>
    </location>
</feature>
<dbReference type="PANTHER" id="PTHR39087">
    <property type="entry name" value="UPF0104 MEMBRANE PROTEIN MJ1595"/>
    <property type="match status" value="1"/>
</dbReference>
<feature type="transmembrane region" description="Helical" evidence="7">
    <location>
        <begin position="136"/>
        <end position="152"/>
    </location>
</feature>
<evidence type="ECO:0000256" key="6">
    <source>
        <dbReference type="SAM" id="MobiDB-lite"/>
    </source>
</evidence>
<feature type="region of interest" description="Disordered" evidence="6">
    <location>
        <begin position="1"/>
        <end position="21"/>
    </location>
</feature>
<dbReference type="PANTHER" id="PTHR39087:SF2">
    <property type="entry name" value="UPF0104 MEMBRANE PROTEIN MJ1595"/>
    <property type="match status" value="1"/>
</dbReference>
<dbReference type="Pfam" id="PF03706">
    <property type="entry name" value="LPG_synthase_TM"/>
    <property type="match status" value="1"/>
</dbReference>
<gene>
    <name evidence="8" type="ORF">KGD83_18045</name>
</gene>
<sequence length="836" mass="87416">MTTRTDEIPPPDPRTPRAPRRPVDLLTGTVGLIAVAAIMIAVRVVTDGVEGTDPDRLRALLPSGLLLLVAAGANLLLIVLVSYVVLRTLFTGRLRSLGRPVAAGIAAYTLASLINASLFALIGPERFPDALAPDDVFTSATLGYVAAVLAFIRTMPAGLPRVRSVLWAGNTTVAVCALLAGVTSFLALVLTVLVGLTCAALVRYALGERPPPQTDNGLDAELRRFGLTATGVSRAEDDEEGNPRHLAELDDGRRVELVVLSSENTAGFWRRLRDLLFLRGPVAPRMLYGVRRRAEHAALMSFSARQAGAAVPRVLAVGELGPGTVLLVRELPAFRALDALDDEELTDGLIDLCWRELGLLHRHRLVHGNVNGATVGVLDQPCDPASAFTPVVASLPEGASEPAGAATPAGASETAVPPVPAASHEAAVLLTGLDRGGVAAPQLQVWLDQAAMLTLLAMRVGSGRAVDSAVRALGVTATAAVLPFLQPAGLPYALRRGLRGDRGLLARLRERVVRIAPEAPSEPARLERMRPRTVVSVIVATVVGLVLLYQLTGVDFTAIGRADPVWTLAALAASVVCTLSAAMILIGFVPVPLPWWRTVMVQYAGSFVRIAAPAGLGSLAINTRFVTREGVSTSLALSAVGLTQLVGFLVHVPLLLVCAYLTGTSYWTGFTPSPTVVVISVAGTAVVGVVLLLPRLRHALGARMRPYLRGVLPRLLDMLQSPSSLLLGFGGTLLITAAFVLCLQFSVLAFAAPGAQVSLVAVAVVFLAGNAIGSAAPTPGGLGAVEAALIGGLTTVAGVPAAVALPAVLLFRLLTFWLPVLPGWGAFSYLQRREAI</sequence>